<reference evidence="18 19" key="1">
    <citation type="journal article" date="2016" name="Nat. Commun.">
        <title>Thousands of microbial genomes shed light on interconnected biogeochemical processes in an aquifer system.</title>
        <authorList>
            <person name="Anantharaman K."/>
            <person name="Brown C.T."/>
            <person name="Hug L.A."/>
            <person name="Sharon I."/>
            <person name="Castelle C.J."/>
            <person name="Probst A.J."/>
            <person name="Thomas B.C."/>
            <person name="Singh A."/>
            <person name="Wilkins M.J."/>
            <person name="Karaoz U."/>
            <person name="Brodie E.L."/>
            <person name="Williams K.H."/>
            <person name="Hubbard S.S."/>
            <person name="Banfield J.F."/>
        </authorList>
    </citation>
    <scope>NUCLEOTIDE SEQUENCE [LARGE SCALE GENOMIC DNA]</scope>
</reference>
<dbReference type="Gene3D" id="3.40.50.720">
    <property type="entry name" value="NAD(P)-binding Rossmann-like Domain"/>
    <property type="match status" value="1"/>
</dbReference>
<evidence type="ECO:0000256" key="12">
    <source>
        <dbReference type="ARBA" id="ARBA00023316"/>
    </source>
</evidence>
<dbReference type="GO" id="GO:0008763">
    <property type="term" value="F:UDP-N-acetylmuramate-L-alanine ligase activity"/>
    <property type="evidence" value="ECO:0007669"/>
    <property type="project" value="UniProtKB-UniRule"/>
</dbReference>
<comment type="subcellular location">
    <subcellularLocation>
        <location evidence="1">Cytoplasm</location>
    </subcellularLocation>
</comment>
<evidence type="ECO:0000256" key="6">
    <source>
        <dbReference type="ARBA" id="ARBA00022618"/>
    </source>
</evidence>
<evidence type="ECO:0000313" key="19">
    <source>
        <dbReference type="Proteomes" id="UP000178372"/>
    </source>
</evidence>
<evidence type="ECO:0000256" key="2">
    <source>
        <dbReference type="ARBA" id="ARBA00004752"/>
    </source>
</evidence>
<dbReference type="AlphaFoldDB" id="A0A1F7GDS7"/>
<comment type="pathway">
    <text evidence="2">Cell wall biogenesis; peptidoglycan biosynthesis.</text>
</comment>
<dbReference type="NCBIfam" id="TIGR01082">
    <property type="entry name" value="murC"/>
    <property type="match status" value="1"/>
</dbReference>
<evidence type="ECO:0000259" key="16">
    <source>
        <dbReference type="Pfam" id="PF02875"/>
    </source>
</evidence>
<feature type="domain" description="Mur ligase central" evidence="17">
    <location>
        <begin position="117"/>
        <end position="306"/>
    </location>
</feature>
<dbReference type="GO" id="GO:0051301">
    <property type="term" value="P:cell division"/>
    <property type="evidence" value="ECO:0007669"/>
    <property type="project" value="UniProtKB-KW"/>
</dbReference>
<comment type="catalytic activity">
    <reaction evidence="13">
        <text>UDP-N-acetyl-alpha-D-muramate + L-alanine + ATP = UDP-N-acetyl-alpha-D-muramoyl-L-alanine + ADP + phosphate + H(+)</text>
        <dbReference type="Rhea" id="RHEA:23372"/>
        <dbReference type="ChEBI" id="CHEBI:15378"/>
        <dbReference type="ChEBI" id="CHEBI:30616"/>
        <dbReference type="ChEBI" id="CHEBI:43474"/>
        <dbReference type="ChEBI" id="CHEBI:57972"/>
        <dbReference type="ChEBI" id="CHEBI:70757"/>
        <dbReference type="ChEBI" id="CHEBI:83898"/>
        <dbReference type="ChEBI" id="CHEBI:456216"/>
        <dbReference type="EC" id="6.3.2.8"/>
    </reaction>
</comment>
<keyword evidence="6" id="KW-0132">Cell division</keyword>
<evidence type="ECO:0000259" key="15">
    <source>
        <dbReference type="Pfam" id="PF01225"/>
    </source>
</evidence>
<evidence type="ECO:0000256" key="14">
    <source>
        <dbReference type="NCBIfam" id="TIGR01082"/>
    </source>
</evidence>
<evidence type="ECO:0000256" key="1">
    <source>
        <dbReference type="ARBA" id="ARBA00004496"/>
    </source>
</evidence>
<dbReference type="InterPro" id="IPR013221">
    <property type="entry name" value="Mur_ligase_cen"/>
</dbReference>
<dbReference type="EMBL" id="MFZF01000007">
    <property type="protein sequence ID" value="OGK17005.1"/>
    <property type="molecule type" value="Genomic_DNA"/>
</dbReference>
<keyword evidence="4" id="KW-0963">Cytoplasm</keyword>
<sequence length="479" mass="53968">MTLYQAKTVYLIGIRGVGMAALACVLQDMGKNILGSDVVSSHNTPTDLLLKKRDIKVFEEFDEKHINNSVDFVVTPTLFNGPDNIEAKQAYKLNVDSATYAKAVGIVMNWSTTRIAVCGSHGKTTTTALIANVFNDLKLKSTYIVGASEFNNGISGGGSTGEDFCVVEADEYVTSVGFNNMSKFLYQNPSHILCTNIDFDHPDVFSSLKEVRLSFETFFEENIKDTEKNLFYCVDNQALNEVVKENNLEGISFGLSDKAEYQARNIEIIDGQFKFDVYRRNLSLTSIKMLLKGDHNISNMTGVVALTHTLGLDIDKVSVSLSQFSPAQRRLQKLYENKVTYYDDYAHHPTEIKSSLIALKNLYPEKKIIVIFEPHTIARTYALKYEFVESLKYADYVFILPIYTSVREKQDNIKITSEDLVNLSKKKGVGNLEFVESEDVIDKLLNEIRPKDLVVTMGAGDKVYFLRDTLIKTFKENNF</sequence>
<keyword evidence="5 18" id="KW-0436">Ligase</keyword>
<dbReference type="Gene3D" id="3.90.190.20">
    <property type="entry name" value="Mur ligase, C-terminal domain"/>
    <property type="match status" value="1"/>
</dbReference>
<dbReference type="InterPro" id="IPR050061">
    <property type="entry name" value="MurCDEF_pg_biosynth"/>
</dbReference>
<dbReference type="Proteomes" id="UP000178372">
    <property type="component" value="Unassembled WGS sequence"/>
</dbReference>
<dbReference type="PANTHER" id="PTHR43445">
    <property type="entry name" value="UDP-N-ACETYLMURAMATE--L-ALANINE LIGASE-RELATED"/>
    <property type="match status" value="1"/>
</dbReference>
<dbReference type="PANTHER" id="PTHR43445:SF3">
    <property type="entry name" value="UDP-N-ACETYLMURAMATE--L-ALANINE LIGASE"/>
    <property type="match status" value="1"/>
</dbReference>
<accession>A0A1F7GDS7</accession>
<comment type="caution">
    <text evidence="18">The sequence shown here is derived from an EMBL/GenBank/DDBJ whole genome shotgun (WGS) entry which is preliminary data.</text>
</comment>
<gene>
    <name evidence="18" type="ORF">A2690_02435</name>
</gene>
<keyword evidence="7" id="KW-0547">Nucleotide-binding</keyword>
<dbReference type="Pfam" id="PF08245">
    <property type="entry name" value="Mur_ligase_M"/>
    <property type="match status" value="1"/>
</dbReference>
<dbReference type="Pfam" id="PF02875">
    <property type="entry name" value="Mur_ligase_C"/>
    <property type="match status" value="1"/>
</dbReference>
<evidence type="ECO:0000256" key="13">
    <source>
        <dbReference type="ARBA" id="ARBA00047833"/>
    </source>
</evidence>
<evidence type="ECO:0000256" key="3">
    <source>
        <dbReference type="ARBA" id="ARBA00012211"/>
    </source>
</evidence>
<evidence type="ECO:0000256" key="11">
    <source>
        <dbReference type="ARBA" id="ARBA00023306"/>
    </source>
</evidence>
<dbReference type="SUPFAM" id="SSF51984">
    <property type="entry name" value="MurCD N-terminal domain"/>
    <property type="match status" value="1"/>
</dbReference>
<dbReference type="InterPro" id="IPR005758">
    <property type="entry name" value="UDP-N-AcMur_Ala_ligase_MurC"/>
</dbReference>
<dbReference type="SUPFAM" id="SSF53244">
    <property type="entry name" value="MurD-like peptide ligases, peptide-binding domain"/>
    <property type="match status" value="1"/>
</dbReference>
<dbReference type="GO" id="GO:0071555">
    <property type="term" value="P:cell wall organization"/>
    <property type="evidence" value="ECO:0007669"/>
    <property type="project" value="UniProtKB-KW"/>
</dbReference>
<dbReference type="InterPro" id="IPR004101">
    <property type="entry name" value="Mur_ligase_C"/>
</dbReference>
<protein>
    <recommendedName>
        <fullName evidence="3 14">UDP-N-acetylmuramate--L-alanine ligase</fullName>
        <ecNumber evidence="3 14">6.3.2.8</ecNumber>
    </recommendedName>
</protein>
<evidence type="ECO:0000256" key="8">
    <source>
        <dbReference type="ARBA" id="ARBA00022840"/>
    </source>
</evidence>
<proteinExistence type="predicted"/>
<dbReference type="Pfam" id="PF01225">
    <property type="entry name" value="Mur_ligase"/>
    <property type="match status" value="1"/>
</dbReference>
<dbReference type="InterPro" id="IPR000713">
    <property type="entry name" value="Mur_ligase_N"/>
</dbReference>
<evidence type="ECO:0000313" key="18">
    <source>
        <dbReference type="EMBL" id="OGK17005.1"/>
    </source>
</evidence>
<dbReference type="SUPFAM" id="SSF53623">
    <property type="entry name" value="MurD-like peptide ligases, catalytic domain"/>
    <property type="match status" value="1"/>
</dbReference>
<dbReference type="GO" id="GO:0009252">
    <property type="term" value="P:peptidoglycan biosynthetic process"/>
    <property type="evidence" value="ECO:0007669"/>
    <property type="project" value="UniProtKB-UniRule"/>
</dbReference>
<dbReference type="InterPro" id="IPR036565">
    <property type="entry name" value="Mur-like_cat_sf"/>
</dbReference>
<feature type="domain" description="Mur ligase N-terminal catalytic" evidence="15">
    <location>
        <begin position="9"/>
        <end position="109"/>
    </location>
</feature>
<keyword evidence="8" id="KW-0067">ATP-binding</keyword>
<dbReference type="Gene3D" id="3.40.1190.10">
    <property type="entry name" value="Mur-like, catalytic domain"/>
    <property type="match status" value="1"/>
</dbReference>
<evidence type="ECO:0000256" key="10">
    <source>
        <dbReference type="ARBA" id="ARBA00022984"/>
    </source>
</evidence>
<evidence type="ECO:0000256" key="7">
    <source>
        <dbReference type="ARBA" id="ARBA00022741"/>
    </source>
</evidence>
<evidence type="ECO:0000259" key="17">
    <source>
        <dbReference type="Pfam" id="PF08245"/>
    </source>
</evidence>
<evidence type="ECO:0000256" key="9">
    <source>
        <dbReference type="ARBA" id="ARBA00022960"/>
    </source>
</evidence>
<evidence type="ECO:0000256" key="4">
    <source>
        <dbReference type="ARBA" id="ARBA00022490"/>
    </source>
</evidence>
<dbReference type="InterPro" id="IPR036615">
    <property type="entry name" value="Mur_ligase_C_dom_sf"/>
</dbReference>
<keyword evidence="12" id="KW-0961">Cell wall biogenesis/degradation</keyword>
<dbReference type="GO" id="GO:0005524">
    <property type="term" value="F:ATP binding"/>
    <property type="evidence" value="ECO:0007669"/>
    <property type="project" value="UniProtKB-KW"/>
</dbReference>
<feature type="domain" description="Mur ligase C-terminal" evidence="16">
    <location>
        <begin position="329"/>
        <end position="460"/>
    </location>
</feature>
<dbReference type="EC" id="6.3.2.8" evidence="3 14"/>
<dbReference type="UniPathway" id="UPA00219"/>
<dbReference type="GO" id="GO:0005737">
    <property type="term" value="C:cytoplasm"/>
    <property type="evidence" value="ECO:0007669"/>
    <property type="project" value="UniProtKB-SubCell"/>
</dbReference>
<keyword evidence="10" id="KW-0573">Peptidoglycan synthesis</keyword>
<keyword evidence="9" id="KW-0133">Cell shape</keyword>
<dbReference type="GO" id="GO:0008360">
    <property type="term" value="P:regulation of cell shape"/>
    <property type="evidence" value="ECO:0007669"/>
    <property type="project" value="UniProtKB-KW"/>
</dbReference>
<organism evidence="18 19">
    <name type="scientific">Candidatus Roizmanbacteria bacterium RIFCSPHIGHO2_01_FULL_39_12b</name>
    <dbReference type="NCBI Taxonomy" id="1802030"/>
    <lineage>
        <taxon>Bacteria</taxon>
        <taxon>Candidatus Roizmaniibacteriota</taxon>
    </lineage>
</organism>
<evidence type="ECO:0000256" key="5">
    <source>
        <dbReference type="ARBA" id="ARBA00022598"/>
    </source>
</evidence>
<name>A0A1F7GDS7_9BACT</name>
<keyword evidence="11" id="KW-0131">Cell cycle</keyword>